<dbReference type="CDD" id="cd00136">
    <property type="entry name" value="PDZ_canonical"/>
    <property type="match status" value="1"/>
</dbReference>
<dbReference type="Pfam" id="PF00595">
    <property type="entry name" value="PDZ"/>
    <property type="match status" value="2"/>
</dbReference>
<sequence>MARQLTFTLTRESTDERLGLTLSSTDANDPPFVKRLTGLAAKSGLQVGDVVLSINSRPCANSRVATNLVAGAGVTLQIKVQRDEGREVVAALTRGGRPLGLVMDARNVVVELVPDSAAAESGEVMVGDRILEVNGNPVAPGDNIVSFFPSGEVPIKLRLLRTREAEHHAALQVSYGDAAAPTQAFDTQERALLREAFVDLGGTDSLPLPLSAAYAALVHFKPDAPFEELRALSRRALGGEAPLSFNGFCTLMEHLRAEYTAAHRLFSVLDAAGVGLISATDLSARLAALYEPLGVPKAKQDDEIADMVAAIPRSFEGPISRADFTAAIQT</sequence>
<dbReference type="AlphaFoldDB" id="A0AB34IZP4"/>
<dbReference type="SUPFAM" id="SSF50156">
    <property type="entry name" value="PDZ domain-like"/>
    <property type="match status" value="2"/>
</dbReference>
<evidence type="ECO:0000313" key="3">
    <source>
        <dbReference type="Proteomes" id="UP001515480"/>
    </source>
</evidence>
<dbReference type="InterPro" id="IPR001478">
    <property type="entry name" value="PDZ"/>
</dbReference>
<dbReference type="EMBL" id="JBGBPQ010000016">
    <property type="protein sequence ID" value="KAL1508813.1"/>
    <property type="molecule type" value="Genomic_DNA"/>
</dbReference>
<protein>
    <recommendedName>
        <fullName evidence="1">PDZ domain-containing protein</fullName>
    </recommendedName>
</protein>
<feature type="domain" description="PDZ" evidence="1">
    <location>
        <begin position="77"/>
        <end position="163"/>
    </location>
</feature>
<name>A0AB34IZP4_PRYPA</name>
<dbReference type="InterPro" id="IPR036034">
    <property type="entry name" value="PDZ_sf"/>
</dbReference>
<evidence type="ECO:0000259" key="1">
    <source>
        <dbReference type="PROSITE" id="PS50106"/>
    </source>
</evidence>
<evidence type="ECO:0000313" key="2">
    <source>
        <dbReference type="EMBL" id="KAL1508813.1"/>
    </source>
</evidence>
<organism evidence="2 3">
    <name type="scientific">Prymnesium parvum</name>
    <name type="common">Toxic golden alga</name>
    <dbReference type="NCBI Taxonomy" id="97485"/>
    <lineage>
        <taxon>Eukaryota</taxon>
        <taxon>Haptista</taxon>
        <taxon>Haptophyta</taxon>
        <taxon>Prymnesiophyceae</taxon>
        <taxon>Prymnesiales</taxon>
        <taxon>Prymnesiaceae</taxon>
        <taxon>Prymnesium</taxon>
    </lineage>
</organism>
<dbReference type="Gene3D" id="2.30.42.10">
    <property type="match status" value="2"/>
</dbReference>
<accession>A0AB34IZP4</accession>
<dbReference type="Gene3D" id="1.10.238.10">
    <property type="entry name" value="EF-hand"/>
    <property type="match status" value="1"/>
</dbReference>
<gene>
    <name evidence="2" type="ORF">AB1Y20_004908</name>
</gene>
<dbReference type="SUPFAM" id="SSF47473">
    <property type="entry name" value="EF-hand"/>
    <property type="match status" value="1"/>
</dbReference>
<keyword evidence="3" id="KW-1185">Reference proteome</keyword>
<feature type="domain" description="PDZ" evidence="1">
    <location>
        <begin position="6"/>
        <end position="84"/>
    </location>
</feature>
<proteinExistence type="predicted"/>
<comment type="caution">
    <text evidence="2">The sequence shown here is derived from an EMBL/GenBank/DDBJ whole genome shotgun (WGS) entry which is preliminary data.</text>
</comment>
<reference evidence="2 3" key="1">
    <citation type="journal article" date="2024" name="Science">
        <title>Giant polyketide synthase enzymes in the biosynthesis of giant marine polyether toxins.</title>
        <authorList>
            <person name="Fallon T.R."/>
            <person name="Shende V.V."/>
            <person name="Wierzbicki I.H."/>
            <person name="Pendleton A.L."/>
            <person name="Watervoot N.F."/>
            <person name="Auber R.P."/>
            <person name="Gonzalez D.J."/>
            <person name="Wisecaver J.H."/>
            <person name="Moore B.S."/>
        </authorList>
    </citation>
    <scope>NUCLEOTIDE SEQUENCE [LARGE SCALE GENOMIC DNA]</scope>
    <source>
        <strain evidence="2 3">12B1</strain>
    </source>
</reference>
<dbReference type="PROSITE" id="PS50106">
    <property type="entry name" value="PDZ"/>
    <property type="match status" value="2"/>
</dbReference>
<dbReference type="SMART" id="SM00228">
    <property type="entry name" value="PDZ"/>
    <property type="match status" value="2"/>
</dbReference>
<dbReference type="Proteomes" id="UP001515480">
    <property type="component" value="Unassembled WGS sequence"/>
</dbReference>
<dbReference type="InterPro" id="IPR011992">
    <property type="entry name" value="EF-hand-dom_pair"/>
</dbReference>